<gene>
    <name evidence="2" type="ORF">AVDCRST_MAG78-203</name>
</gene>
<proteinExistence type="predicted"/>
<dbReference type="EC" id="3.1.4.46" evidence="2"/>
<feature type="domain" description="GP-PDE" evidence="1">
    <location>
        <begin position="35"/>
        <end position="286"/>
    </location>
</feature>
<dbReference type="InterPro" id="IPR017946">
    <property type="entry name" value="PLC-like_Pdiesterase_TIM-brl"/>
</dbReference>
<accession>A0A6J4P970</accession>
<name>A0A6J4P970_9ACTN</name>
<organism evidence="2">
    <name type="scientific">uncultured Rubrobacteraceae bacterium</name>
    <dbReference type="NCBI Taxonomy" id="349277"/>
    <lineage>
        <taxon>Bacteria</taxon>
        <taxon>Bacillati</taxon>
        <taxon>Actinomycetota</taxon>
        <taxon>Rubrobacteria</taxon>
        <taxon>Rubrobacterales</taxon>
        <taxon>Rubrobacteraceae</taxon>
        <taxon>environmental samples</taxon>
    </lineage>
</organism>
<dbReference type="PROSITE" id="PS51704">
    <property type="entry name" value="GP_PDE"/>
    <property type="match status" value="1"/>
</dbReference>
<dbReference type="GO" id="GO:0006629">
    <property type="term" value="P:lipid metabolic process"/>
    <property type="evidence" value="ECO:0007669"/>
    <property type="project" value="InterPro"/>
</dbReference>
<evidence type="ECO:0000259" key="1">
    <source>
        <dbReference type="PROSITE" id="PS51704"/>
    </source>
</evidence>
<dbReference type="Pfam" id="PF03009">
    <property type="entry name" value="GDPD"/>
    <property type="match status" value="1"/>
</dbReference>
<dbReference type="CDD" id="cd08561">
    <property type="entry name" value="GDPD_cytoplasmic_ScUgpQ2_like"/>
    <property type="match status" value="1"/>
</dbReference>
<reference evidence="2" key="1">
    <citation type="submission" date="2020-02" db="EMBL/GenBank/DDBJ databases">
        <authorList>
            <person name="Meier V. D."/>
        </authorList>
    </citation>
    <scope>NUCLEOTIDE SEQUENCE</scope>
    <source>
        <strain evidence="2">AVDCRST_MAG78</strain>
    </source>
</reference>
<dbReference type="GO" id="GO:0008889">
    <property type="term" value="F:glycerophosphodiester phosphodiesterase activity"/>
    <property type="evidence" value="ECO:0007669"/>
    <property type="project" value="UniProtKB-EC"/>
</dbReference>
<dbReference type="EMBL" id="CADCVB010000013">
    <property type="protein sequence ID" value="CAA9407857.1"/>
    <property type="molecule type" value="Genomic_DNA"/>
</dbReference>
<keyword evidence="2" id="KW-0378">Hydrolase</keyword>
<protein>
    <submittedName>
        <fullName evidence="2">Glycerophosphoryl diester phosphodiesterase</fullName>
        <ecNumber evidence="2">3.1.4.46</ecNumber>
    </submittedName>
</protein>
<dbReference type="AlphaFoldDB" id="A0A6J4P970"/>
<evidence type="ECO:0000313" key="2">
    <source>
        <dbReference type="EMBL" id="CAA9407857.1"/>
    </source>
</evidence>
<dbReference type="Gene3D" id="3.20.20.190">
    <property type="entry name" value="Phosphatidylinositol (PI) phosphodiesterase"/>
    <property type="match status" value="1"/>
</dbReference>
<sequence length="290" mass="32114">MSGKWIPVALVAGFAAFAVAALRRAAARRVDRGWPTNFAHRGAPLRAPENTLESFRLAARSGAGGLELDVHMTSDGRIVVIHDDSVDRTTHGTGLVRRMMLREVQSLDAGYRFTPDGGATYPYRSRGVRVPELGEVLREFPGHKVNIDVKEEQPGVEAALLTTIAVANAKDHVLVVSEMPGVVERFRELSGGRISTGASRREIGVFYRLSRLRMEFLLRPAYDALQVPVEYGGRKVVTPRFVEAAHNRGVRVDVWTIDDPQEMRRLLDLGVDVIMTNRPEVLSGLIGERR</sequence>
<dbReference type="InterPro" id="IPR030395">
    <property type="entry name" value="GP_PDE_dom"/>
</dbReference>
<dbReference type="SUPFAM" id="SSF51695">
    <property type="entry name" value="PLC-like phosphodiesterases"/>
    <property type="match status" value="1"/>
</dbReference>
<dbReference type="PANTHER" id="PTHR46211:SF14">
    <property type="entry name" value="GLYCEROPHOSPHODIESTER PHOSPHODIESTERASE"/>
    <property type="match status" value="1"/>
</dbReference>
<dbReference type="PANTHER" id="PTHR46211">
    <property type="entry name" value="GLYCEROPHOSPHORYL DIESTER PHOSPHODIESTERASE"/>
    <property type="match status" value="1"/>
</dbReference>